<keyword evidence="2" id="KW-1185">Reference proteome</keyword>
<organism evidence="1 2">
    <name type="scientific">Lineolata rhizophorae</name>
    <dbReference type="NCBI Taxonomy" id="578093"/>
    <lineage>
        <taxon>Eukaryota</taxon>
        <taxon>Fungi</taxon>
        <taxon>Dikarya</taxon>
        <taxon>Ascomycota</taxon>
        <taxon>Pezizomycotina</taxon>
        <taxon>Dothideomycetes</taxon>
        <taxon>Dothideomycetes incertae sedis</taxon>
        <taxon>Lineolatales</taxon>
        <taxon>Lineolataceae</taxon>
        <taxon>Lineolata</taxon>
    </lineage>
</organism>
<feature type="non-terminal residue" evidence="1">
    <location>
        <position position="1"/>
    </location>
</feature>
<protein>
    <submittedName>
        <fullName evidence="1">Tim17/Tim22/Tim23/Pmp24 family-domain-containing protein</fullName>
    </submittedName>
</protein>
<dbReference type="PANTHER" id="PTHR15460">
    <property type="entry name" value="PEROXISOMAL MEMBRANE PROTEIN 4"/>
    <property type="match status" value="1"/>
</dbReference>
<evidence type="ECO:0000313" key="1">
    <source>
        <dbReference type="EMBL" id="KAF2460089.1"/>
    </source>
</evidence>
<evidence type="ECO:0000313" key="2">
    <source>
        <dbReference type="Proteomes" id="UP000799766"/>
    </source>
</evidence>
<dbReference type="OrthoDB" id="39659at2759"/>
<dbReference type="Proteomes" id="UP000799766">
    <property type="component" value="Unassembled WGS sequence"/>
</dbReference>
<dbReference type="PIRSF" id="PIRSF013674">
    <property type="entry name" value="PXMP4"/>
    <property type="match status" value="1"/>
</dbReference>
<dbReference type="AlphaFoldDB" id="A0A6A6P888"/>
<accession>A0A6A6P888</accession>
<dbReference type="EMBL" id="MU001674">
    <property type="protein sequence ID" value="KAF2460089.1"/>
    <property type="molecule type" value="Genomic_DNA"/>
</dbReference>
<dbReference type="GO" id="GO:0005778">
    <property type="term" value="C:peroxisomal membrane"/>
    <property type="evidence" value="ECO:0007669"/>
    <property type="project" value="TreeGrafter"/>
</dbReference>
<dbReference type="InterPro" id="IPR019531">
    <property type="entry name" value="Pmp4"/>
</dbReference>
<proteinExistence type="predicted"/>
<reference evidence="1" key="1">
    <citation type="journal article" date="2020" name="Stud. Mycol.">
        <title>101 Dothideomycetes genomes: a test case for predicting lifestyles and emergence of pathogens.</title>
        <authorList>
            <person name="Haridas S."/>
            <person name="Albert R."/>
            <person name="Binder M."/>
            <person name="Bloem J."/>
            <person name="Labutti K."/>
            <person name="Salamov A."/>
            <person name="Andreopoulos B."/>
            <person name="Baker S."/>
            <person name="Barry K."/>
            <person name="Bills G."/>
            <person name="Bluhm B."/>
            <person name="Cannon C."/>
            <person name="Castanera R."/>
            <person name="Culley D."/>
            <person name="Daum C."/>
            <person name="Ezra D."/>
            <person name="Gonzalez J."/>
            <person name="Henrissat B."/>
            <person name="Kuo A."/>
            <person name="Liang C."/>
            <person name="Lipzen A."/>
            <person name="Lutzoni F."/>
            <person name="Magnuson J."/>
            <person name="Mondo S."/>
            <person name="Nolan M."/>
            <person name="Ohm R."/>
            <person name="Pangilinan J."/>
            <person name="Park H.-J."/>
            <person name="Ramirez L."/>
            <person name="Alfaro M."/>
            <person name="Sun H."/>
            <person name="Tritt A."/>
            <person name="Yoshinaga Y."/>
            <person name="Zwiers L.-H."/>
            <person name="Turgeon B."/>
            <person name="Goodwin S."/>
            <person name="Spatafora J."/>
            <person name="Crous P."/>
            <person name="Grigoriev I."/>
        </authorList>
    </citation>
    <scope>NUCLEOTIDE SEQUENCE</scope>
    <source>
        <strain evidence="1">ATCC 16933</strain>
    </source>
</reference>
<gene>
    <name evidence="1" type="ORF">BDY21DRAFT_281782</name>
</gene>
<sequence>QATLDGIIADPAYHNLFTLVKGFRNGIVYGTKVRFPHALVMIFLFRHGTFRHKLHLVLQATRHHARNLGFFCITYKTSMYILRVLSPTGKEGHYDSFVAGLVGGYLVFGRGIHSSVNQQIVIYVFARVVLAVAKLLVQRPDEGRRRGGGGGWGLIRDEALRRKVEGSAWTVFATVSWAAVMYLFRWHPETIQPSLRSSMHYIYEDCEKFSDLRTLLWRNK</sequence>
<dbReference type="Pfam" id="PF02466">
    <property type="entry name" value="Tim17"/>
    <property type="match status" value="1"/>
</dbReference>
<name>A0A6A6P888_9PEZI</name>
<dbReference type="PANTHER" id="PTHR15460:SF3">
    <property type="entry name" value="PEROXISOMAL MEMBRANE PROTEIN 4"/>
    <property type="match status" value="1"/>
</dbReference>